<dbReference type="SUPFAM" id="SSF50494">
    <property type="entry name" value="Trypsin-like serine proteases"/>
    <property type="match status" value="1"/>
</dbReference>
<dbReference type="Gene3D" id="2.40.10.10">
    <property type="entry name" value="Trypsin-like serine proteases"/>
    <property type="match status" value="1"/>
</dbReference>
<keyword evidence="1" id="KW-0732">Signal</keyword>
<evidence type="ECO:0000313" key="2">
    <source>
        <dbReference type="EMBL" id="SPP64355.1"/>
    </source>
</evidence>
<protein>
    <recommendedName>
        <fullName evidence="4">Serine protease</fullName>
    </recommendedName>
</protein>
<dbReference type="Pfam" id="PF13365">
    <property type="entry name" value="Trypsin_2"/>
    <property type="match status" value="1"/>
</dbReference>
<dbReference type="RefSeq" id="WP_121988764.1">
    <property type="nucleotide sequence ID" value="NZ_OUNR01000007.1"/>
</dbReference>
<feature type="signal peptide" evidence="1">
    <location>
        <begin position="1"/>
        <end position="22"/>
    </location>
</feature>
<sequence>MRSKVLLLTAFVIAFPPTSANAWLGDVISAPSTAVRQAQAAAAEVTATVHARQEQIAREKDDNSRDQSLTLQEKVRRDLDLERSRQKLEKAESAVNEVQARSVEELIVLNETIRALRYPVWAICNSTPWRLPEKDKWNEYLDPVQNELAQLAPKVGMFVQYGVKQDGKLQWLQNGATAFAVGGPYVLTNRHVITSYADKGVDGKWYLLKNQHLTVQFPKEYSKCNSPTPTIEATVLRVELVGEGEEDDYAVLKIDQDFSQMPFSDSDQPAEGLQVVAIGYPTKPEPCDGKTPTDLHPCTFLTETEINLLFGAPDRSVPFPAERISPGSVLYNPTSGPDKFSYTASTWGGNSGSPVVSLTDGKIVGLHFQSLNASRENIGYNNAIAIGKIRPVLEAHGYIK</sequence>
<accession>A0A330L5U4</accession>
<feature type="chain" id="PRO_5016338984" description="Serine protease" evidence="1">
    <location>
        <begin position="23"/>
        <end position="400"/>
    </location>
</feature>
<organism evidence="2 3">
    <name type="scientific">Nitrospira lenta</name>
    <dbReference type="NCBI Taxonomy" id="1436998"/>
    <lineage>
        <taxon>Bacteria</taxon>
        <taxon>Pseudomonadati</taxon>
        <taxon>Nitrospirota</taxon>
        <taxon>Nitrospiria</taxon>
        <taxon>Nitrospirales</taxon>
        <taxon>Nitrospiraceae</taxon>
        <taxon>Nitrospira</taxon>
    </lineage>
</organism>
<evidence type="ECO:0000313" key="3">
    <source>
        <dbReference type="Proteomes" id="UP000248168"/>
    </source>
</evidence>
<evidence type="ECO:0008006" key="4">
    <source>
        <dbReference type="Google" id="ProtNLM"/>
    </source>
</evidence>
<dbReference type="AlphaFoldDB" id="A0A330L5U4"/>
<dbReference type="Proteomes" id="UP000248168">
    <property type="component" value="Unassembled WGS sequence"/>
</dbReference>
<proteinExistence type="predicted"/>
<name>A0A330L5U4_9BACT</name>
<dbReference type="PANTHER" id="PTHR14389">
    <property type="entry name" value="SI:CH1073-475A24.1"/>
    <property type="match status" value="1"/>
</dbReference>
<gene>
    <name evidence="2" type="ORF">NITLEN_150002</name>
</gene>
<dbReference type="PANTHER" id="PTHR14389:SF3">
    <property type="entry name" value="PROTEIN FAM111A-LIKE"/>
    <property type="match status" value="1"/>
</dbReference>
<dbReference type="OrthoDB" id="9770276at2"/>
<dbReference type="Gene3D" id="2.40.10.120">
    <property type="match status" value="1"/>
</dbReference>
<dbReference type="InterPro" id="IPR009003">
    <property type="entry name" value="Peptidase_S1_PA"/>
</dbReference>
<keyword evidence="3" id="KW-1185">Reference proteome</keyword>
<evidence type="ECO:0000256" key="1">
    <source>
        <dbReference type="SAM" id="SignalP"/>
    </source>
</evidence>
<reference evidence="3" key="1">
    <citation type="submission" date="2018-04" db="EMBL/GenBank/DDBJ databases">
        <authorList>
            <person name="Lucker S."/>
            <person name="Sakoula D."/>
        </authorList>
    </citation>
    <scope>NUCLEOTIDE SEQUENCE [LARGE SCALE GENOMIC DNA]</scope>
</reference>
<dbReference type="EMBL" id="OUNR01000007">
    <property type="protein sequence ID" value="SPP64355.1"/>
    <property type="molecule type" value="Genomic_DNA"/>
</dbReference>
<dbReference type="InParanoid" id="A0A330L5U4"/>
<dbReference type="InterPro" id="IPR043504">
    <property type="entry name" value="Peptidase_S1_PA_chymotrypsin"/>
</dbReference>